<evidence type="ECO:0000256" key="4">
    <source>
        <dbReference type="ARBA" id="ARBA00004613"/>
    </source>
</evidence>
<dbReference type="InterPro" id="IPR010487">
    <property type="entry name" value="NGRN/Rrg9"/>
</dbReference>
<comment type="subcellular location">
    <subcellularLocation>
        <location evidence="3">Mitochondrion membrane</location>
    </subcellularLocation>
    <subcellularLocation>
        <location evidence="2">Nucleus</location>
    </subcellularLocation>
    <subcellularLocation>
        <location evidence="4">Secreted</location>
    </subcellularLocation>
</comment>
<evidence type="ECO:0000256" key="6">
    <source>
        <dbReference type="ARBA" id="ARBA00011308"/>
    </source>
</evidence>
<dbReference type="GO" id="GO:0005576">
    <property type="term" value="C:extracellular region"/>
    <property type="evidence" value="ECO:0007669"/>
    <property type="project" value="UniProtKB-SubCell"/>
</dbReference>
<dbReference type="Proteomes" id="UP000472263">
    <property type="component" value="Chromosome 7"/>
</dbReference>
<dbReference type="GO" id="GO:0005634">
    <property type="term" value="C:nucleus"/>
    <property type="evidence" value="ECO:0007669"/>
    <property type="project" value="UniProtKB-SubCell"/>
</dbReference>
<dbReference type="RefSeq" id="XP_029911716.1">
    <property type="nucleotide sequence ID" value="XM_030055856.1"/>
</dbReference>
<gene>
    <name evidence="18" type="primary">ngrn</name>
</gene>
<dbReference type="CTD" id="51335"/>
<evidence type="ECO:0000256" key="15">
    <source>
        <dbReference type="ARBA" id="ARBA00023242"/>
    </source>
</evidence>
<keyword evidence="14" id="KW-0325">Glycoprotein</keyword>
<dbReference type="AlphaFoldDB" id="A0A667WT52"/>
<evidence type="ECO:0000256" key="9">
    <source>
        <dbReference type="ARBA" id="ARBA00022525"/>
    </source>
</evidence>
<feature type="region of interest" description="Disordered" evidence="17">
    <location>
        <begin position="231"/>
        <end position="283"/>
    </location>
</feature>
<accession>A0A667WT52</accession>
<evidence type="ECO:0000256" key="13">
    <source>
        <dbReference type="ARBA" id="ARBA00023136"/>
    </source>
</evidence>
<dbReference type="PANTHER" id="PTHR13475:SF4">
    <property type="entry name" value="NEUGRIN"/>
    <property type="match status" value="1"/>
</dbReference>
<dbReference type="GeneID" id="115362073"/>
<proteinExistence type="inferred from homology"/>
<dbReference type="GO" id="GO:0030154">
    <property type="term" value="P:cell differentiation"/>
    <property type="evidence" value="ECO:0007669"/>
    <property type="project" value="UniProtKB-KW"/>
</dbReference>
<evidence type="ECO:0000256" key="16">
    <source>
        <dbReference type="ARBA" id="ARBA00029657"/>
    </source>
</evidence>
<keyword evidence="13" id="KW-0472">Membrane</keyword>
<dbReference type="GeneTree" id="ENSGT00390000014472"/>
<keyword evidence="9" id="KW-0964">Secreted</keyword>
<evidence type="ECO:0000256" key="7">
    <source>
        <dbReference type="ARBA" id="ARBA00016593"/>
    </source>
</evidence>
<evidence type="ECO:0000256" key="8">
    <source>
        <dbReference type="ARBA" id="ARBA00022473"/>
    </source>
</evidence>
<keyword evidence="12" id="KW-0496">Mitochondrion</keyword>
<dbReference type="Pfam" id="PF06413">
    <property type="entry name" value="Neugrin"/>
    <property type="match status" value="1"/>
</dbReference>
<evidence type="ECO:0000256" key="12">
    <source>
        <dbReference type="ARBA" id="ARBA00023128"/>
    </source>
</evidence>
<feature type="compositionally biased region" description="Basic and acidic residues" evidence="17">
    <location>
        <begin position="254"/>
        <end position="267"/>
    </location>
</feature>
<feature type="region of interest" description="Disordered" evidence="17">
    <location>
        <begin position="169"/>
        <end position="199"/>
    </location>
</feature>
<evidence type="ECO:0000256" key="11">
    <source>
        <dbReference type="ARBA" id="ARBA00022782"/>
    </source>
</evidence>
<dbReference type="OrthoDB" id="6415470at2759"/>
<reference evidence="18" key="2">
    <citation type="submission" date="2025-08" db="UniProtKB">
        <authorList>
            <consortium name="Ensembl"/>
        </authorList>
    </citation>
    <scope>IDENTIFICATION</scope>
</reference>
<evidence type="ECO:0000256" key="5">
    <source>
        <dbReference type="ARBA" id="ARBA00008082"/>
    </source>
</evidence>
<evidence type="ECO:0000256" key="2">
    <source>
        <dbReference type="ARBA" id="ARBA00004123"/>
    </source>
</evidence>
<keyword evidence="15" id="KW-0539">Nucleus</keyword>
<organism evidence="18 19">
    <name type="scientific">Myripristis murdjan</name>
    <name type="common">pinecone soldierfish</name>
    <dbReference type="NCBI Taxonomy" id="586833"/>
    <lineage>
        <taxon>Eukaryota</taxon>
        <taxon>Metazoa</taxon>
        <taxon>Chordata</taxon>
        <taxon>Craniata</taxon>
        <taxon>Vertebrata</taxon>
        <taxon>Euteleostomi</taxon>
        <taxon>Actinopterygii</taxon>
        <taxon>Neopterygii</taxon>
        <taxon>Teleostei</taxon>
        <taxon>Neoteleostei</taxon>
        <taxon>Acanthomorphata</taxon>
        <taxon>Holocentriformes</taxon>
        <taxon>Holocentridae</taxon>
        <taxon>Myripristis</taxon>
    </lineage>
</organism>
<keyword evidence="8" id="KW-0217">Developmental protein</keyword>
<dbReference type="GO" id="GO:0031966">
    <property type="term" value="C:mitochondrial membrane"/>
    <property type="evidence" value="ECO:0007669"/>
    <property type="project" value="UniProtKB-SubCell"/>
</dbReference>
<evidence type="ECO:0000313" key="18">
    <source>
        <dbReference type="Ensembl" id="ENSMMDP00005000236.1"/>
    </source>
</evidence>
<reference evidence="18" key="3">
    <citation type="submission" date="2025-09" db="UniProtKB">
        <authorList>
            <consortium name="Ensembl"/>
        </authorList>
    </citation>
    <scope>IDENTIFICATION</scope>
</reference>
<dbReference type="InParanoid" id="A0A667WT52"/>
<comment type="function">
    <text evidence="1">Plays an essential role in mitochondrial ribosome biogenesis. As a component of a functional protein-RNA module, consisting of RCC1L, NGRN, RPUSD3, RPUSD4, TRUB2, FASTKD2 and 16S mitochondrial ribosomal RNA (16S mt-rRNA), controls 16S mt-rRNA abundance and is required for intra-mitochondrial translation of core subunits of the oxidative phosphorylation system.</text>
</comment>
<protein>
    <recommendedName>
        <fullName evidence="7">Neugrin</fullName>
    </recommendedName>
    <alternativeName>
        <fullName evidence="16">Neurite outgrowth-associated protein</fullName>
    </alternativeName>
</protein>
<evidence type="ECO:0000256" key="17">
    <source>
        <dbReference type="SAM" id="MobiDB-lite"/>
    </source>
</evidence>
<comment type="similarity">
    <text evidence="5">Belongs to the neugrin family.</text>
</comment>
<sequence>MARPLQVLSLASRLGALSVMPQVSANSSRFASRDAKAWMRPSHVHRVSDRAPRHSRELSDEDLDMEDVEDKLQDFIDKEKKRQRTVKYHILRRQMTPPGAPVRRLSWDAIEQIRYLKQEQPEEWTVERLAEGFSVTPDVIQRVLRSKFVPPPERKAKQDTQVMRRLGQQALSPGGTGQDRPRLPGHGAPAILPSGGKAGELAPVANQTLIPSGTKSSGSLVASASTLTPVATLPSLPSVSPAELSKHASLTTRSTEEDSATKNRALEEKEEEEEEEEESWDGWVLSEDELKELMLTAKHSPAVQVGNDFFDTEGNFLYRI</sequence>
<evidence type="ECO:0000256" key="14">
    <source>
        <dbReference type="ARBA" id="ARBA00023180"/>
    </source>
</evidence>
<dbReference type="RefSeq" id="XP_029911715.1">
    <property type="nucleotide sequence ID" value="XM_030055855.1"/>
</dbReference>
<evidence type="ECO:0000313" key="19">
    <source>
        <dbReference type="Proteomes" id="UP000472263"/>
    </source>
</evidence>
<evidence type="ECO:0000256" key="3">
    <source>
        <dbReference type="ARBA" id="ARBA00004325"/>
    </source>
</evidence>
<dbReference type="Ensembl" id="ENSMMDT00005000243.1">
    <property type="protein sequence ID" value="ENSMMDP00005000236.1"/>
    <property type="gene ID" value="ENSMMDG00005000162.1"/>
</dbReference>
<name>A0A667WT52_9TELE</name>
<evidence type="ECO:0000256" key="1">
    <source>
        <dbReference type="ARBA" id="ARBA00003783"/>
    </source>
</evidence>
<comment type="subunit">
    <text evidence="6">Forms a regulatory protein-RNA complex, consisting of RCC1L, NGRN, RPUSD3, RPUSD4, TRUB2, FASTKD2 and 16S mt-rRNA. Interacts with 16S mt-rRNA; this interaction is direct.</text>
</comment>
<keyword evidence="11" id="KW-0221">Differentiation</keyword>
<dbReference type="PANTHER" id="PTHR13475">
    <property type="entry name" value="NEUGRIN"/>
    <property type="match status" value="1"/>
</dbReference>
<keyword evidence="10" id="KW-0732">Signal</keyword>
<reference evidence="18" key="1">
    <citation type="submission" date="2019-06" db="EMBL/GenBank/DDBJ databases">
        <authorList>
            <consortium name="Wellcome Sanger Institute Data Sharing"/>
        </authorList>
    </citation>
    <scope>NUCLEOTIDE SEQUENCE [LARGE SCALE GENOMIC DNA]</scope>
</reference>
<keyword evidence="19" id="KW-1185">Reference proteome</keyword>
<evidence type="ECO:0000256" key="10">
    <source>
        <dbReference type="ARBA" id="ARBA00022729"/>
    </source>
</evidence>
<feature type="compositionally biased region" description="Acidic residues" evidence="17">
    <location>
        <begin position="268"/>
        <end position="283"/>
    </location>
</feature>